<dbReference type="RefSeq" id="WP_344420640.1">
    <property type="nucleotide sequence ID" value="NZ_BAAANN010000015.1"/>
</dbReference>
<dbReference type="EMBL" id="BAAANN010000015">
    <property type="protein sequence ID" value="GAA1964302.1"/>
    <property type="molecule type" value="Genomic_DNA"/>
</dbReference>
<evidence type="ECO:0000313" key="2">
    <source>
        <dbReference type="EMBL" id="GAA1964302.1"/>
    </source>
</evidence>
<dbReference type="SUPFAM" id="SSF50494">
    <property type="entry name" value="Trypsin-like serine proteases"/>
    <property type="match status" value="1"/>
</dbReference>
<organism evidence="2 3">
    <name type="scientific">Amycolatopsis minnesotensis</name>
    <dbReference type="NCBI Taxonomy" id="337894"/>
    <lineage>
        <taxon>Bacteria</taxon>
        <taxon>Bacillati</taxon>
        <taxon>Actinomycetota</taxon>
        <taxon>Actinomycetes</taxon>
        <taxon>Pseudonocardiales</taxon>
        <taxon>Pseudonocardiaceae</taxon>
        <taxon>Amycolatopsis</taxon>
    </lineage>
</organism>
<evidence type="ECO:0000256" key="1">
    <source>
        <dbReference type="SAM" id="SignalP"/>
    </source>
</evidence>
<protein>
    <recommendedName>
        <fullName evidence="4">Peptidase S1</fullName>
    </recommendedName>
</protein>
<name>A0ABP5CHV6_9PSEU</name>
<feature type="signal peptide" evidence="1">
    <location>
        <begin position="1"/>
        <end position="28"/>
    </location>
</feature>
<gene>
    <name evidence="2" type="ORF">GCM10009754_40090</name>
</gene>
<proteinExistence type="predicted"/>
<keyword evidence="1" id="KW-0732">Signal</keyword>
<dbReference type="Proteomes" id="UP001501116">
    <property type="component" value="Unassembled WGS sequence"/>
</dbReference>
<reference evidence="3" key="1">
    <citation type="journal article" date="2019" name="Int. J. Syst. Evol. Microbiol.">
        <title>The Global Catalogue of Microorganisms (GCM) 10K type strain sequencing project: providing services to taxonomists for standard genome sequencing and annotation.</title>
        <authorList>
            <consortium name="The Broad Institute Genomics Platform"/>
            <consortium name="The Broad Institute Genome Sequencing Center for Infectious Disease"/>
            <person name="Wu L."/>
            <person name="Ma J."/>
        </authorList>
    </citation>
    <scope>NUCLEOTIDE SEQUENCE [LARGE SCALE GENOMIC DNA]</scope>
    <source>
        <strain evidence="3">JCM 14545</strain>
    </source>
</reference>
<dbReference type="InterPro" id="IPR043504">
    <property type="entry name" value="Peptidase_S1_PA_chymotrypsin"/>
</dbReference>
<comment type="caution">
    <text evidence="2">The sequence shown here is derived from an EMBL/GenBank/DDBJ whole genome shotgun (WGS) entry which is preliminary data.</text>
</comment>
<evidence type="ECO:0008006" key="4">
    <source>
        <dbReference type="Google" id="ProtNLM"/>
    </source>
</evidence>
<feature type="chain" id="PRO_5047083174" description="Peptidase S1" evidence="1">
    <location>
        <begin position="29"/>
        <end position="250"/>
    </location>
</feature>
<keyword evidence="3" id="KW-1185">Reference proteome</keyword>
<sequence>MKRTRAGAVVAAAVLTLLAGEAASASSAAPTVRIGGGSGIVFGHNQPIPAQNAEWCTLTAIGYDRTGELVGLTNAHCFYDANGNKTLGDKVYYDKTAPGTAASPLNTSETDLETGVIGTVEYVSKSNPVASPNDPGLDYSVIKFDRTKVVPTSTVGETTITGIGSPPVPGTRMCKQGQSSGLTCGFELSTSGPYFAHTILEFPGDSGSPVVLNGKLIGNQWVAGLSTSMVAIKADLDSRGEIGAGFTVAP</sequence>
<dbReference type="InterPro" id="IPR009003">
    <property type="entry name" value="Peptidase_S1_PA"/>
</dbReference>
<dbReference type="Gene3D" id="2.40.10.10">
    <property type="entry name" value="Trypsin-like serine proteases"/>
    <property type="match status" value="2"/>
</dbReference>
<evidence type="ECO:0000313" key="3">
    <source>
        <dbReference type="Proteomes" id="UP001501116"/>
    </source>
</evidence>
<accession>A0ABP5CHV6</accession>